<dbReference type="RefSeq" id="WP_379583723.1">
    <property type="nucleotide sequence ID" value="NZ_JBHSQW010000012.1"/>
</dbReference>
<evidence type="ECO:0000313" key="1">
    <source>
        <dbReference type="EMBL" id="MFC5993775.1"/>
    </source>
</evidence>
<keyword evidence="2" id="KW-1185">Reference proteome</keyword>
<proteinExistence type="predicted"/>
<protein>
    <submittedName>
        <fullName evidence="1">Uncharacterized protein</fullName>
    </submittedName>
</protein>
<dbReference type="Proteomes" id="UP001596302">
    <property type="component" value="Unassembled WGS sequence"/>
</dbReference>
<reference evidence="2" key="1">
    <citation type="journal article" date="2019" name="Int. J. Syst. Evol. Microbiol.">
        <title>The Global Catalogue of Microorganisms (GCM) 10K type strain sequencing project: providing services to taxonomists for standard genome sequencing and annotation.</title>
        <authorList>
            <consortium name="The Broad Institute Genomics Platform"/>
            <consortium name="The Broad Institute Genome Sequencing Center for Infectious Disease"/>
            <person name="Wu L."/>
            <person name="Ma J."/>
        </authorList>
    </citation>
    <scope>NUCLEOTIDE SEQUENCE [LARGE SCALE GENOMIC DNA]</scope>
    <source>
        <strain evidence="2">CCM 8391</strain>
    </source>
</reference>
<dbReference type="EMBL" id="JBHSQW010000012">
    <property type="protein sequence ID" value="MFC5993775.1"/>
    <property type="molecule type" value="Genomic_DNA"/>
</dbReference>
<organism evidence="1 2">
    <name type="scientific">Pseudonocardia hispaniensis</name>
    <dbReference type="NCBI Taxonomy" id="904933"/>
    <lineage>
        <taxon>Bacteria</taxon>
        <taxon>Bacillati</taxon>
        <taxon>Actinomycetota</taxon>
        <taxon>Actinomycetes</taxon>
        <taxon>Pseudonocardiales</taxon>
        <taxon>Pseudonocardiaceae</taxon>
        <taxon>Pseudonocardia</taxon>
    </lineage>
</organism>
<evidence type="ECO:0000313" key="2">
    <source>
        <dbReference type="Proteomes" id="UP001596302"/>
    </source>
</evidence>
<accession>A0ABW1IZY2</accession>
<sequence length="111" mass="11211">MPEAAEPRPPARAVLHAAVSLTVHAAVLLPRTAGGVGAGGLLGAAVSALVAGHGRVRLVDLEVGGGDVEEQQVDLTVQQACDLPEHLALQLRGDLDQPVHRPVTGVVGGLT</sequence>
<gene>
    <name evidence="1" type="ORF">ACFQE5_06055</name>
</gene>
<comment type="caution">
    <text evidence="1">The sequence shown here is derived from an EMBL/GenBank/DDBJ whole genome shotgun (WGS) entry which is preliminary data.</text>
</comment>
<name>A0ABW1IZY2_9PSEU</name>